<dbReference type="InterPro" id="IPR032157">
    <property type="entry name" value="PAC4"/>
</dbReference>
<reference evidence="1 2" key="1">
    <citation type="journal article" date="2023" name="Sci. Data">
        <title>Genome assembly of the Korean intertidal mud-creeper Batillaria attramentaria.</title>
        <authorList>
            <person name="Patra A.K."/>
            <person name="Ho P.T."/>
            <person name="Jun S."/>
            <person name="Lee S.J."/>
            <person name="Kim Y."/>
            <person name="Won Y.J."/>
        </authorList>
    </citation>
    <scope>NUCLEOTIDE SEQUENCE [LARGE SCALE GENOMIC DNA]</scope>
    <source>
        <strain evidence="1">Wonlab-2016</strain>
    </source>
</reference>
<proteinExistence type="predicted"/>
<dbReference type="PANTHER" id="PTHR33559">
    <property type="entry name" value="PROTEASOME ASSEMBLY CHAPERONE 4"/>
    <property type="match status" value="1"/>
</dbReference>
<accession>A0ABD0LZ96</accession>
<evidence type="ECO:0000313" key="2">
    <source>
        <dbReference type="Proteomes" id="UP001519460"/>
    </source>
</evidence>
<sequence>MEGKEDLDVTTSDPQISVYNFSDTILGNNLYFHVIKLCDSFHICVGTAPVMKNMAVAMQTEFDRGAASGSILMGDLSDPVSLNMAQRLAKRTGKQVFVSCSVAYNQTLMPLLEKRIGEEIKDHPDKF</sequence>
<dbReference type="EMBL" id="JACVVK020000014">
    <property type="protein sequence ID" value="KAK7504540.1"/>
    <property type="molecule type" value="Genomic_DNA"/>
</dbReference>
<dbReference type="AlphaFoldDB" id="A0ABD0LZ96"/>
<evidence type="ECO:0008006" key="3">
    <source>
        <dbReference type="Google" id="ProtNLM"/>
    </source>
</evidence>
<dbReference type="Pfam" id="PF16093">
    <property type="entry name" value="PAC4"/>
    <property type="match status" value="1"/>
</dbReference>
<dbReference type="PANTHER" id="PTHR33559:SF1">
    <property type="entry name" value="PROTEASOME ASSEMBLY CHAPERONE 4"/>
    <property type="match status" value="1"/>
</dbReference>
<gene>
    <name evidence="1" type="ORF">BaRGS_00004026</name>
</gene>
<evidence type="ECO:0000313" key="1">
    <source>
        <dbReference type="EMBL" id="KAK7504540.1"/>
    </source>
</evidence>
<protein>
    <recommendedName>
        <fullName evidence="3">Proteasome assembly chaperone 4</fullName>
    </recommendedName>
</protein>
<dbReference type="Proteomes" id="UP001519460">
    <property type="component" value="Unassembled WGS sequence"/>
</dbReference>
<comment type="caution">
    <text evidence="1">The sequence shown here is derived from an EMBL/GenBank/DDBJ whole genome shotgun (WGS) entry which is preliminary data.</text>
</comment>
<name>A0ABD0LZ96_9CAEN</name>
<organism evidence="1 2">
    <name type="scientific">Batillaria attramentaria</name>
    <dbReference type="NCBI Taxonomy" id="370345"/>
    <lineage>
        <taxon>Eukaryota</taxon>
        <taxon>Metazoa</taxon>
        <taxon>Spiralia</taxon>
        <taxon>Lophotrochozoa</taxon>
        <taxon>Mollusca</taxon>
        <taxon>Gastropoda</taxon>
        <taxon>Caenogastropoda</taxon>
        <taxon>Sorbeoconcha</taxon>
        <taxon>Cerithioidea</taxon>
        <taxon>Batillariidae</taxon>
        <taxon>Batillaria</taxon>
    </lineage>
</organism>
<keyword evidence="2" id="KW-1185">Reference proteome</keyword>